<dbReference type="HAMAP" id="MF_00082">
    <property type="entry name" value="ArgB"/>
    <property type="match status" value="1"/>
</dbReference>
<protein>
    <recommendedName>
        <fullName evidence="9">Acetylglutamate kinase</fullName>
        <ecNumber evidence="9">2.7.2.8</ecNumber>
    </recommendedName>
    <alternativeName>
        <fullName evidence="9">N-acetyl-L-glutamate 5-phosphotransferase</fullName>
    </alternativeName>
    <alternativeName>
        <fullName evidence="9">NAG kinase</fullName>
        <shortName evidence="9">NAGK</shortName>
    </alternativeName>
</protein>
<evidence type="ECO:0000256" key="4">
    <source>
        <dbReference type="ARBA" id="ARBA00022679"/>
    </source>
</evidence>
<keyword evidence="3 9" id="KW-0028">Amino-acid biosynthesis</keyword>
<dbReference type="PANTHER" id="PTHR23342">
    <property type="entry name" value="N-ACETYLGLUTAMATE SYNTHASE"/>
    <property type="match status" value="1"/>
</dbReference>
<dbReference type="STRING" id="740709.A10D4_10889"/>
<feature type="binding site" evidence="9">
    <location>
        <begin position="43"/>
        <end position="44"/>
    </location>
    <ligand>
        <name>substrate</name>
    </ligand>
</feature>
<keyword evidence="6 9" id="KW-0418">Kinase</keyword>
<evidence type="ECO:0000256" key="3">
    <source>
        <dbReference type="ARBA" id="ARBA00022605"/>
    </source>
</evidence>
<dbReference type="NCBIfam" id="TIGR00761">
    <property type="entry name" value="argB"/>
    <property type="match status" value="1"/>
</dbReference>
<dbReference type="GO" id="GO:0005524">
    <property type="term" value="F:ATP binding"/>
    <property type="evidence" value="ECO:0007669"/>
    <property type="project" value="UniProtKB-UniRule"/>
</dbReference>
<dbReference type="GO" id="GO:0003991">
    <property type="term" value="F:acetylglutamate kinase activity"/>
    <property type="evidence" value="ECO:0007669"/>
    <property type="project" value="UniProtKB-UniRule"/>
</dbReference>
<dbReference type="eggNOG" id="COG0548">
    <property type="taxonomic scope" value="Bacteria"/>
</dbReference>
<dbReference type="PIRSF" id="PIRSF000728">
    <property type="entry name" value="NAGK"/>
    <property type="match status" value="1"/>
</dbReference>
<evidence type="ECO:0000256" key="1">
    <source>
        <dbReference type="ARBA" id="ARBA00004828"/>
    </source>
</evidence>
<sequence>MTSSVLVLKVGGRLLQQSEALSALLQVCQRIQQQRPLLLVHGGGEQIEHWLQQFQFSSTKVDGQRVTPAAHIPVIAGALAGDLNSQLVAVAQQAGLNAVGLTLAAGASIRCQIDHSRGCVGIPEAADKHLLETLLAQGFTPIMASLAQAADGQRLNVNADLAAAAVARLVDGDLVLLTDVDGILDKQGRLIDTINSQQAQQLIADGTVVGGMRVKLDAALSAAQHSRRSIAVAGWQHASNLLRLANGEQSGTRIQF</sequence>
<dbReference type="PATRIC" id="fig|740709.3.peg.2198"/>
<dbReference type="InterPro" id="IPR001048">
    <property type="entry name" value="Asp/Glu/Uridylate_kinase"/>
</dbReference>
<comment type="similarity">
    <text evidence="9">Belongs to the acetylglutamate kinase family. ArgB subfamily.</text>
</comment>
<evidence type="ECO:0000256" key="8">
    <source>
        <dbReference type="ARBA" id="ARBA00048141"/>
    </source>
</evidence>
<dbReference type="Gene3D" id="3.40.1160.10">
    <property type="entry name" value="Acetylglutamate kinase-like"/>
    <property type="match status" value="1"/>
</dbReference>
<feature type="site" description="Transition state stabilizer" evidence="9">
    <location>
        <position position="9"/>
    </location>
</feature>
<evidence type="ECO:0000259" key="10">
    <source>
        <dbReference type="Pfam" id="PF00696"/>
    </source>
</evidence>
<evidence type="ECO:0000313" key="12">
    <source>
        <dbReference type="Proteomes" id="UP000014115"/>
    </source>
</evidence>
<evidence type="ECO:0000256" key="7">
    <source>
        <dbReference type="ARBA" id="ARBA00022840"/>
    </source>
</evidence>
<feature type="binding site" evidence="9">
    <location>
        <position position="65"/>
    </location>
    <ligand>
        <name>substrate</name>
    </ligand>
</feature>
<dbReference type="InterPro" id="IPR036393">
    <property type="entry name" value="AceGlu_kinase-like_sf"/>
</dbReference>
<dbReference type="InterPro" id="IPR037528">
    <property type="entry name" value="ArgB"/>
</dbReference>
<reference evidence="11 12" key="1">
    <citation type="journal article" date="2012" name="J. Bacteriol.">
        <title>Genome Sequence of Idiomarina xiamenensis Type Strain 10-D-4.</title>
        <authorList>
            <person name="Lai Q."/>
            <person name="Wang L."/>
            <person name="Wang W."/>
            <person name="Shao Z."/>
        </authorList>
    </citation>
    <scope>NUCLEOTIDE SEQUENCE [LARGE SCALE GENOMIC DNA]</scope>
    <source>
        <strain evidence="11 12">10-D-4</strain>
    </source>
</reference>
<evidence type="ECO:0000313" key="11">
    <source>
        <dbReference type="EMBL" id="EKE80888.1"/>
    </source>
</evidence>
<keyword evidence="5 9" id="KW-0547">Nucleotide-binding</keyword>
<dbReference type="OrthoDB" id="5915023at2"/>
<dbReference type="Proteomes" id="UP000014115">
    <property type="component" value="Unassembled WGS sequence"/>
</dbReference>
<keyword evidence="9" id="KW-0963">Cytoplasm</keyword>
<comment type="catalytic activity">
    <reaction evidence="8 9">
        <text>N-acetyl-L-glutamate + ATP = N-acetyl-L-glutamyl 5-phosphate + ADP</text>
        <dbReference type="Rhea" id="RHEA:14629"/>
        <dbReference type="ChEBI" id="CHEBI:30616"/>
        <dbReference type="ChEBI" id="CHEBI:44337"/>
        <dbReference type="ChEBI" id="CHEBI:57936"/>
        <dbReference type="ChEBI" id="CHEBI:456216"/>
        <dbReference type="EC" id="2.7.2.8"/>
    </reaction>
</comment>
<comment type="function">
    <text evidence="9">Catalyzes the ATP-dependent phosphorylation of N-acetyl-L-glutamate.</text>
</comment>
<dbReference type="PANTHER" id="PTHR23342:SF0">
    <property type="entry name" value="N-ACETYLGLUTAMATE SYNTHASE, MITOCHONDRIAL"/>
    <property type="match status" value="1"/>
</dbReference>
<evidence type="ECO:0000256" key="5">
    <source>
        <dbReference type="ARBA" id="ARBA00022741"/>
    </source>
</evidence>
<keyword evidence="12" id="KW-1185">Reference proteome</keyword>
<keyword evidence="2 9" id="KW-0055">Arginine biosynthesis</keyword>
<comment type="caution">
    <text evidence="11">The sequence shown here is derived from an EMBL/GenBank/DDBJ whole genome shotgun (WGS) entry which is preliminary data.</text>
</comment>
<feature type="site" description="Transition state stabilizer" evidence="9">
    <location>
        <position position="215"/>
    </location>
</feature>
<accession>K2JZK4</accession>
<dbReference type="SUPFAM" id="SSF53633">
    <property type="entry name" value="Carbamate kinase-like"/>
    <property type="match status" value="1"/>
</dbReference>
<dbReference type="InterPro" id="IPR004662">
    <property type="entry name" value="AcgluKinase_fam"/>
</dbReference>
<dbReference type="GO" id="GO:0005737">
    <property type="term" value="C:cytoplasm"/>
    <property type="evidence" value="ECO:0007669"/>
    <property type="project" value="UniProtKB-SubCell"/>
</dbReference>
<comment type="subcellular location">
    <subcellularLocation>
        <location evidence="9">Cytoplasm</location>
    </subcellularLocation>
</comment>
<dbReference type="EMBL" id="AMRG01000014">
    <property type="protein sequence ID" value="EKE80888.1"/>
    <property type="molecule type" value="Genomic_DNA"/>
</dbReference>
<dbReference type="RefSeq" id="WP_008489520.1">
    <property type="nucleotide sequence ID" value="NZ_AMRG01000014.1"/>
</dbReference>
<keyword evidence="4 9" id="KW-0808">Transferase</keyword>
<organism evidence="11 12">
    <name type="scientific">Idiomarina xiamenensis 10-D-4</name>
    <dbReference type="NCBI Taxonomy" id="740709"/>
    <lineage>
        <taxon>Bacteria</taxon>
        <taxon>Pseudomonadati</taxon>
        <taxon>Pseudomonadota</taxon>
        <taxon>Gammaproteobacteria</taxon>
        <taxon>Alteromonadales</taxon>
        <taxon>Idiomarinaceae</taxon>
        <taxon>Idiomarina</taxon>
    </lineage>
</organism>
<keyword evidence="7 9" id="KW-0067">ATP-binding</keyword>
<feature type="domain" description="Aspartate/glutamate/uridylate kinase" evidence="10">
    <location>
        <begin position="5"/>
        <end position="232"/>
    </location>
</feature>
<dbReference type="AlphaFoldDB" id="K2JZK4"/>
<gene>
    <name evidence="9" type="primary">argB</name>
    <name evidence="11" type="ORF">A10D4_10889</name>
</gene>
<dbReference type="GO" id="GO:0042450">
    <property type="term" value="P:L-arginine biosynthetic process via ornithine"/>
    <property type="evidence" value="ECO:0007669"/>
    <property type="project" value="UniProtKB-UniRule"/>
</dbReference>
<dbReference type="UniPathway" id="UPA00068">
    <property type="reaction ID" value="UER00107"/>
</dbReference>
<evidence type="ECO:0000256" key="9">
    <source>
        <dbReference type="HAMAP-Rule" id="MF_00082"/>
    </source>
</evidence>
<feature type="binding site" evidence="9">
    <location>
        <position position="156"/>
    </location>
    <ligand>
        <name>substrate</name>
    </ligand>
</feature>
<dbReference type="Pfam" id="PF00696">
    <property type="entry name" value="AA_kinase"/>
    <property type="match status" value="1"/>
</dbReference>
<evidence type="ECO:0000256" key="2">
    <source>
        <dbReference type="ARBA" id="ARBA00022571"/>
    </source>
</evidence>
<name>K2JZK4_9GAMM</name>
<dbReference type="EC" id="2.7.2.8" evidence="9"/>
<evidence type="ECO:0000256" key="6">
    <source>
        <dbReference type="ARBA" id="ARBA00022777"/>
    </source>
</evidence>
<proteinExistence type="inferred from homology"/>
<comment type="pathway">
    <text evidence="1 9">Amino-acid biosynthesis; L-arginine biosynthesis; N(2)-acetyl-L-ornithine from L-glutamate: step 2/4.</text>
</comment>